<feature type="compositionally biased region" description="Pro residues" evidence="1">
    <location>
        <begin position="136"/>
        <end position="146"/>
    </location>
</feature>
<feature type="compositionally biased region" description="Basic and acidic residues" evidence="1">
    <location>
        <begin position="42"/>
        <end position="51"/>
    </location>
</feature>
<feature type="compositionally biased region" description="Basic residues" evidence="1">
    <location>
        <begin position="192"/>
        <end position="201"/>
    </location>
</feature>
<feature type="region of interest" description="Disordered" evidence="1">
    <location>
        <begin position="1"/>
        <end position="339"/>
    </location>
</feature>
<sequence length="339" mass="36411">MWCCSAGMQVSRSGDVAPREGNRRGMPSGRRERQIGKAMARKGQDKSKSDARNTQCRGRRNSGKSASRVKGKKGNESRGSGRMGGHSAVEDPGGRHGPWRQDSGRHGSFSSCCQAPKHEGFRQEQTCPDTPVHSSSPPPRPRPRPLPAHRATLRPPTTTGPRAQTQNTKPQEATKRKAPATTACTTSETRRSRGKGKRKRTKDSSMWDVKLESEERRGGGRAESCRRKADRGHPRREKIRRGETEGNGIRPRIAQCPHGGAGGGEGGGGIRGGGGVKVEWPRQVEEVGVSKEKDGGSGSSPPQLQGTRAAQSGKPLKGIRKQPGASSPAGEGLKKRVRL</sequence>
<feature type="compositionally biased region" description="Polar residues" evidence="1">
    <location>
        <begin position="157"/>
        <end position="171"/>
    </location>
</feature>
<dbReference type="Proteomes" id="UP000324222">
    <property type="component" value="Unassembled WGS sequence"/>
</dbReference>
<evidence type="ECO:0000313" key="2">
    <source>
        <dbReference type="EMBL" id="MPC86102.1"/>
    </source>
</evidence>
<feature type="compositionally biased region" description="Polar residues" evidence="1">
    <location>
        <begin position="301"/>
        <end position="310"/>
    </location>
</feature>
<dbReference type="EMBL" id="VSRR010070474">
    <property type="protein sequence ID" value="MPC86102.1"/>
    <property type="molecule type" value="Genomic_DNA"/>
</dbReference>
<feature type="compositionally biased region" description="Basic and acidic residues" evidence="1">
    <location>
        <begin position="17"/>
        <end position="35"/>
    </location>
</feature>
<feature type="compositionally biased region" description="Basic and acidic residues" evidence="1">
    <location>
        <begin position="279"/>
        <end position="295"/>
    </location>
</feature>
<evidence type="ECO:0000313" key="3">
    <source>
        <dbReference type="Proteomes" id="UP000324222"/>
    </source>
</evidence>
<keyword evidence="3" id="KW-1185">Reference proteome</keyword>
<protein>
    <submittedName>
        <fullName evidence="2">Uncharacterized protein</fullName>
    </submittedName>
</protein>
<proteinExistence type="predicted"/>
<organism evidence="2 3">
    <name type="scientific">Portunus trituberculatus</name>
    <name type="common">Swimming crab</name>
    <name type="synonym">Neptunus trituberculatus</name>
    <dbReference type="NCBI Taxonomy" id="210409"/>
    <lineage>
        <taxon>Eukaryota</taxon>
        <taxon>Metazoa</taxon>
        <taxon>Ecdysozoa</taxon>
        <taxon>Arthropoda</taxon>
        <taxon>Crustacea</taxon>
        <taxon>Multicrustacea</taxon>
        <taxon>Malacostraca</taxon>
        <taxon>Eumalacostraca</taxon>
        <taxon>Eucarida</taxon>
        <taxon>Decapoda</taxon>
        <taxon>Pleocyemata</taxon>
        <taxon>Brachyura</taxon>
        <taxon>Eubrachyura</taxon>
        <taxon>Portunoidea</taxon>
        <taxon>Portunidae</taxon>
        <taxon>Portuninae</taxon>
        <taxon>Portunus</taxon>
    </lineage>
</organism>
<reference evidence="2 3" key="1">
    <citation type="submission" date="2019-05" db="EMBL/GenBank/DDBJ databases">
        <title>Another draft genome of Portunus trituberculatus and its Hox gene families provides insights of decapod evolution.</title>
        <authorList>
            <person name="Jeong J.-H."/>
            <person name="Song I."/>
            <person name="Kim S."/>
            <person name="Choi T."/>
            <person name="Kim D."/>
            <person name="Ryu S."/>
            <person name="Kim W."/>
        </authorList>
    </citation>
    <scope>NUCLEOTIDE SEQUENCE [LARGE SCALE GENOMIC DNA]</scope>
    <source>
        <tissue evidence="2">Muscle</tissue>
    </source>
</reference>
<feature type="compositionally biased region" description="Gly residues" evidence="1">
    <location>
        <begin position="259"/>
        <end position="276"/>
    </location>
</feature>
<name>A0A5B7IQL6_PORTR</name>
<gene>
    <name evidence="2" type="ORF">E2C01_080918</name>
</gene>
<accession>A0A5B7IQL6</accession>
<feature type="compositionally biased region" description="Basic residues" evidence="1">
    <location>
        <begin position="57"/>
        <end position="72"/>
    </location>
</feature>
<feature type="compositionally biased region" description="Basic and acidic residues" evidence="1">
    <location>
        <begin position="202"/>
        <end position="227"/>
    </location>
</feature>
<dbReference type="AlphaFoldDB" id="A0A5B7IQL6"/>
<evidence type="ECO:0000256" key="1">
    <source>
        <dbReference type="SAM" id="MobiDB-lite"/>
    </source>
</evidence>
<feature type="compositionally biased region" description="Basic residues" evidence="1">
    <location>
        <begin position="228"/>
        <end position="239"/>
    </location>
</feature>
<comment type="caution">
    <text evidence="2">The sequence shown here is derived from an EMBL/GenBank/DDBJ whole genome shotgun (WGS) entry which is preliminary data.</text>
</comment>